<evidence type="ECO:0000313" key="1">
    <source>
        <dbReference type="EMBL" id="CAA9401388.1"/>
    </source>
</evidence>
<name>A0A6J4P6C2_9ACTN</name>
<gene>
    <name evidence="1" type="ORF">AVDCRST_MAG22-1113</name>
</gene>
<reference evidence="1" key="1">
    <citation type="submission" date="2020-02" db="EMBL/GenBank/DDBJ databases">
        <authorList>
            <person name="Meier V. D."/>
        </authorList>
    </citation>
    <scope>NUCLEOTIDE SEQUENCE</scope>
    <source>
        <strain evidence="1">AVDCRST_MAG22</strain>
    </source>
</reference>
<dbReference type="EMBL" id="CADCUV010000053">
    <property type="protein sequence ID" value="CAA9401388.1"/>
    <property type="molecule type" value="Genomic_DNA"/>
</dbReference>
<accession>A0A6J4P6C2</accession>
<organism evidence="1">
    <name type="scientific">uncultured Rubrobacteraceae bacterium</name>
    <dbReference type="NCBI Taxonomy" id="349277"/>
    <lineage>
        <taxon>Bacteria</taxon>
        <taxon>Bacillati</taxon>
        <taxon>Actinomycetota</taxon>
        <taxon>Rubrobacteria</taxon>
        <taxon>Rubrobacterales</taxon>
        <taxon>Rubrobacteraceae</taxon>
        <taxon>environmental samples</taxon>
    </lineage>
</organism>
<sequence length="200" mass="21971">MATDPTEILNRRNAEVAKIRGFADLTEEAKERRIAAVTERAQAEYAETREADERARAERLESTKRAVFRVPLSPTATDAKAAQIYASYRAAWGDVYAFTRDEGGPAELKRILQQAERTGDKLLALATYHRGIDLGIQEIVNAYLAPRPAESRAWDAYTTAYQEADQAGSVEDLIGQALASRAFYLIGQALASRAFSEAGG</sequence>
<protein>
    <submittedName>
        <fullName evidence="1">Uncharacterized protein</fullName>
    </submittedName>
</protein>
<proteinExistence type="predicted"/>
<dbReference type="AlphaFoldDB" id="A0A6J4P6C2"/>